<organism evidence="6 7">
    <name type="scientific">Agromyces aurantiacus</name>
    <dbReference type="NCBI Taxonomy" id="165814"/>
    <lineage>
        <taxon>Bacteria</taxon>
        <taxon>Bacillati</taxon>
        <taxon>Actinomycetota</taxon>
        <taxon>Actinomycetes</taxon>
        <taxon>Micrococcales</taxon>
        <taxon>Microbacteriaceae</taxon>
        <taxon>Agromyces</taxon>
    </lineage>
</organism>
<keyword evidence="2" id="KW-0238">DNA-binding</keyword>
<dbReference type="InterPro" id="IPR051081">
    <property type="entry name" value="HTH_MetalResp_TranReg"/>
</dbReference>
<dbReference type="PANTHER" id="PTHR33154:SF33">
    <property type="entry name" value="TRANSCRIPTIONAL REPRESSOR SDPR"/>
    <property type="match status" value="1"/>
</dbReference>
<dbReference type="InterPro" id="IPR036390">
    <property type="entry name" value="WH_DNA-bd_sf"/>
</dbReference>
<dbReference type="SUPFAM" id="SSF46785">
    <property type="entry name" value="Winged helix' DNA-binding domain"/>
    <property type="match status" value="1"/>
</dbReference>
<evidence type="ECO:0000256" key="3">
    <source>
        <dbReference type="ARBA" id="ARBA00023163"/>
    </source>
</evidence>
<evidence type="ECO:0000313" key="6">
    <source>
        <dbReference type="EMBL" id="MFC4829553.1"/>
    </source>
</evidence>
<keyword evidence="7" id="KW-1185">Reference proteome</keyword>
<comment type="caution">
    <text evidence="6">The sequence shown here is derived from an EMBL/GenBank/DDBJ whole genome shotgun (WGS) entry which is preliminary data.</text>
</comment>
<dbReference type="EMBL" id="JBHSJC010000001">
    <property type="protein sequence ID" value="MFC4829553.1"/>
    <property type="molecule type" value="Genomic_DNA"/>
</dbReference>
<protein>
    <submittedName>
        <fullName evidence="6">Helix-turn-helix domain-containing protein</fullName>
    </submittedName>
</protein>
<name>A0ABV9R749_9MICO</name>
<sequence length="154" mass="17402">MTQPVHPFAILADPVRRRIVEILAVGEHSAGTLGDVVATEHGISASAVSHHLRTLRDHGAVFSTVDPVEPRSRTYRLSQEFLALLDDEVERLFRLWDHRYGTTERRAPLVDPPRSRPSRPHRFGVAAERRAEERAVAWGRRDHTPVAADPRSVR</sequence>
<accession>A0ABV9R749</accession>
<evidence type="ECO:0000256" key="4">
    <source>
        <dbReference type="SAM" id="MobiDB-lite"/>
    </source>
</evidence>
<dbReference type="InterPro" id="IPR036388">
    <property type="entry name" value="WH-like_DNA-bd_sf"/>
</dbReference>
<keyword evidence="1" id="KW-0805">Transcription regulation</keyword>
<dbReference type="InterPro" id="IPR011991">
    <property type="entry name" value="ArsR-like_HTH"/>
</dbReference>
<dbReference type="RefSeq" id="WP_204393358.1">
    <property type="nucleotide sequence ID" value="NZ_JAFBBW010000001.1"/>
</dbReference>
<dbReference type="SMART" id="SM00418">
    <property type="entry name" value="HTH_ARSR"/>
    <property type="match status" value="1"/>
</dbReference>
<dbReference type="InterPro" id="IPR001845">
    <property type="entry name" value="HTH_ArsR_DNA-bd_dom"/>
</dbReference>
<evidence type="ECO:0000259" key="5">
    <source>
        <dbReference type="SMART" id="SM00418"/>
    </source>
</evidence>
<dbReference type="PANTHER" id="PTHR33154">
    <property type="entry name" value="TRANSCRIPTIONAL REGULATOR, ARSR FAMILY"/>
    <property type="match status" value="1"/>
</dbReference>
<dbReference type="Pfam" id="PF12840">
    <property type="entry name" value="HTH_20"/>
    <property type="match status" value="1"/>
</dbReference>
<evidence type="ECO:0000256" key="2">
    <source>
        <dbReference type="ARBA" id="ARBA00023125"/>
    </source>
</evidence>
<evidence type="ECO:0000313" key="7">
    <source>
        <dbReference type="Proteomes" id="UP001595960"/>
    </source>
</evidence>
<proteinExistence type="predicted"/>
<dbReference type="CDD" id="cd00090">
    <property type="entry name" value="HTH_ARSR"/>
    <property type="match status" value="1"/>
</dbReference>
<dbReference type="Gene3D" id="1.10.10.10">
    <property type="entry name" value="Winged helix-like DNA-binding domain superfamily/Winged helix DNA-binding domain"/>
    <property type="match status" value="1"/>
</dbReference>
<keyword evidence="3" id="KW-0804">Transcription</keyword>
<feature type="region of interest" description="Disordered" evidence="4">
    <location>
        <begin position="106"/>
        <end position="129"/>
    </location>
</feature>
<feature type="domain" description="HTH arsR-type" evidence="5">
    <location>
        <begin position="6"/>
        <end position="90"/>
    </location>
</feature>
<dbReference type="Proteomes" id="UP001595960">
    <property type="component" value="Unassembled WGS sequence"/>
</dbReference>
<reference evidence="7" key="1">
    <citation type="journal article" date="2019" name="Int. J. Syst. Evol. Microbiol.">
        <title>The Global Catalogue of Microorganisms (GCM) 10K type strain sequencing project: providing services to taxonomists for standard genome sequencing and annotation.</title>
        <authorList>
            <consortium name="The Broad Institute Genomics Platform"/>
            <consortium name="The Broad Institute Genome Sequencing Center for Infectious Disease"/>
            <person name="Wu L."/>
            <person name="Ma J."/>
        </authorList>
    </citation>
    <scope>NUCLEOTIDE SEQUENCE [LARGE SCALE GENOMIC DNA]</scope>
    <source>
        <strain evidence="7">CGMCC 1.12192</strain>
    </source>
</reference>
<evidence type="ECO:0000256" key="1">
    <source>
        <dbReference type="ARBA" id="ARBA00023015"/>
    </source>
</evidence>
<gene>
    <name evidence="6" type="ORF">ACFPER_12170</name>
</gene>